<feature type="compositionally biased region" description="Low complexity" evidence="1">
    <location>
        <begin position="118"/>
        <end position="128"/>
    </location>
</feature>
<organism evidence="2 3">
    <name type="scientific">Amniculicola lignicola CBS 123094</name>
    <dbReference type="NCBI Taxonomy" id="1392246"/>
    <lineage>
        <taxon>Eukaryota</taxon>
        <taxon>Fungi</taxon>
        <taxon>Dikarya</taxon>
        <taxon>Ascomycota</taxon>
        <taxon>Pezizomycotina</taxon>
        <taxon>Dothideomycetes</taxon>
        <taxon>Pleosporomycetidae</taxon>
        <taxon>Pleosporales</taxon>
        <taxon>Amniculicolaceae</taxon>
        <taxon>Amniculicola</taxon>
    </lineage>
</organism>
<feature type="compositionally biased region" description="Polar residues" evidence="1">
    <location>
        <begin position="168"/>
        <end position="184"/>
    </location>
</feature>
<keyword evidence="3" id="KW-1185">Reference proteome</keyword>
<sequence length="970" mass="107273">MPPPRLIRPPRPCQPVRSPLQARYASGNANSSPLGGRDDTPRPSPSGTPAAATKHPTSTPIEPTYGTSAPKSSWWGAVFGGVSMLVNGGHTSQATEPFTDNAEKNQPRKTSRLRQRVRLVSSEDSNPSSPNPTVPSSIEAESTPHAQKSQKSSKAKAPVGKVPRKEQQASQVLESQQKSTSTASDVKGHQEHVQSHKLPRERRVPTELTSPAPIRKLTDSWLRVPIVRKIAPRPPIYEKEYGDMAKASEAPITQKYSPLGFKHITGKGTPLTDIQKKEVPIVESGKAGIWPEKERTARKAPASNAPVLAKFEGTVAQNASTLNTPLIREAGRIAAGGVSKILRSQDPGITQQQNQPEPEDKTEQTLTKSDGFLQQQIASKDSSPTSSPNVHKDENDSEIKQMLQCLLLEVQSLKVRLDSAETANNTTSNGKNDKTSESAHTMAHVPLLHANVENLTSRTPTVLTPAHGEKAQEGVSGQREALRASNLEETRGTSSPAEQVIEAVENVEKQVQRAGVKHDSLRLVRALHTKASGMGTPNRSNDIEQSSGSTPDEKMPGAEPVAQDQELMETSATHATGASSTETKRSQDETPSLSSPDMSEQTLLSELFPEINITIDPQASPRHAHKSYPKLDLPSDLPTIERRIKEPSISPRERMIAAFQSRGHEVTILQLSHCSTELTESDFRHVIPKGKHIESWQRSGDYYKIIPGRDPLSLERMPFYYLLFKTPEAALKYQNNASRLHRLSALHQPSSILSPIPPPKGLLEDGEDINFATTSYTLAPRNLFLHLNVVMQPYGPHLLSLVELGGYKPIVPFVDPKTGNPIHRVLMSMAGWEPDPHDLYKTLNVHALSLGFMWPYANGQDSIHRLRSLSPFAKHQSAISTQSFDTSAEGYKDLMSTHRSNVEESETAPEQTLHQIIMTRLYNRWIIDFTEEGAARRFARMWHRKVLPQPRYTTWKDVEEVRMCTTEYLW</sequence>
<evidence type="ECO:0000313" key="2">
    <source>
        <dbReference type="EMBL" id="KAF2006898.1"/>
    </source>
</evidence>
<dbReference type="OrthoDB" id="5332316at2759"/>
<feature type="compositionally biased region" description="Polar residues" evidence="1">
    <location>
        <begin position="589"/>
        <end position="599"/>
    </location>
</feature>
<feature type="compositionally biased region" description="Basic residues" evidence="1">
    <location>
        <begin position="107"/>
        <end position="117"/>
    </location>
</feature>
<feature type="region of interest" description="Disordered" evidence="1">
    <location>
        <begin position="377"/>
        <end position="396"/>
    </location>
</feature>
<evidence type="ECO:0000256" key="1">
    <source>
        <dbReference type="SAM" id="MobiDB-lite"/>
    </source>
</evidence>
<feature type="compositionally biased region" description="Polar residues" evidence="1">
    <location>
        <begin position="377"/>
        <end position="389"/>
    </location>
</feature>
<feature type="compositionally biased region" description="Low complexity" evidence="1">
    <location>
        <begin position="570"/>
        <end position="581"/>
    </location>
</feature>
<dbReference type="Proteomes" id="UP000799779">
    <property type="component" value="Unassembled WGS sequence"/>
</dbReference>
<dbReference type="EMBL" id="ML977558">
    <property type="protein sequence ID" value="KAF2006898.1"/>
    <property type="molecule type" value="Genomic_DNA"/>
</dbReference>
<feature type="region of interest" description="Disordered" evidence="1">
    <location>
        <begin position="528"/>
        <end position="599"/>
    </location>
</feature>
<feature type="region of interest" description="Disordered" evidence="1">
    <location>
        <begin position="1"/>
        <end position="211"/>
    </location>
</feature>
<dbReference type="AlphaFoldDB" id="A0A6A5X085"/>
<feature type="compositionally biased region" description="Basic and acidic residues" evidence="1">
    <location>
        <begin position="480"/>
        <end position="491"/>
    </location>
</feature>
<evidence type="ECO:0000313" key="3">
    <source>
        <dbReference type="Proteomes" id="UP000799779"/>
    </source>
</evidence>
<feature type="compositionally biased region" description="Pro residues" evidence="1">
    <location>
        <begin position="1"/>
        <end position="13"/>
    </location>
</feature>
<feature type="region of interest" description="Disordered" evidence="1">
    <location>
        <begin position="468"/>
        <end position="496"/>
    </location>
</feature>
<feature type="compositionally biased region" description="Low complexity" evidence="1">
    <location>
        <begin position="146"/>
        <end position="157"/>
    </location>
</feature>
<gene>
    <name evidence="2" type="ORF">P154DRAFT_517356</name>
</gene>
<feature type="compositionally biased region" description="Polar residues" evidence="1">
    <location>
        <begin position="89"/>
        <end position="98"/>
    </location>
</feature>
<proteinExistence type="predicted"/>
<protein>
    <submittedName>
        <fullName evidence="2">Uncharacterized protein</fullName>
    </submittedName>
</protein>
<reference evidence="2" key="1">
    <citation type="journal article" date="2020" name="Stud. Mycol.">
        <title>101 Dothideomycetes genomes: a test case for predicting lifestyles and emergence of pathogens.</title>
        <authorList>
            <person name="Haridas S."/>
            <person name="Albert R."/>
            <person name="Binder M."/>
            <person name="Bloem J."/>
            <person name="Labutti K."/>
            <person name="Salamov A."/>
            <person name="Andreopoulos B."/>
            <person name="Baker S."/>
            <person name="Barry K."/>
            <person name="Bills G."/>
            <person name="Bluhm B."/>
            <person name="Cannon C."/>
            <person name="Castanera R."/>
            <person name="Culley D."/>
            <person name="Daum C."/>
            <person name="Ezra D."/>
            <person name="Gonzalez J."/>
            <person name="Henrissat B."/>
            <person name="Kuo A."/>
            <person name="Liang C."/>
            <person name="Lipzen A."/>
            <person name="Lutzoni F."/>
            <person name="Magnuson J."/>
            <person name="Mondo S."/>
            <person name="Nolan M."/>
            <person name="Ohm R."/>
            <person name="Pangilinan J."/>
            <person name="Park H.-J."/>
            <person name="Ramirez L."/>
            <person name="Alfaro M."/>
            <person name="Sun H."/>
            <person name="Tritt A."/>
            <person name="Yoshinaga Y."/>
            <person name="Zwiers L.-H."/>
            <person name="Turgeon B."/>
            <person name="Goodwin S."/>
            <person name="Spatafora J."/>
            <person name="Crous P."/>
            <person name="Grigoriev I."/>
        </authorList>
    </citation>
    <scope>NUCLEOTIDE SEQUENCE</scope>
    <source>
        <strain evidence="2">CBS 123094</strain>
    </source>
</reference>
<accession>A0A6A5X085</accession>
<feature type="compositionally biased region" description="Polar residues" evidence="1">
    <location>
        <begin position="55"/>
        <end position="71"/>
    </location>
</feature>
<feature type="compositionally biased region" description="Polar residues" evidence="1">
    <location>
        <begin position="535"/>
        <end position="550"/>
    </location>
</feature>
<name>A0A6A5X085_9PLEO</name>